<name>A0A164MYH2_9AGAM</name>
<protein>
    <recommendedName>
        <fullName evidence="3">DUF6534 domain-containing protein</fullName>
    </recommendedName>
</protein>
<feature type="transmembrane region" description="Helical" evidence="2">
    <location>
        <begin position="20"/>
        <end position="41"/>
    </location>
</feature>
<dbReference type="InterPro" id="IPR045339">
    <property type="entry name" value="DUF6534"/>
</dbReference>
<feature type="domain" description="DUF6534" evidence="3">
    <location>
        <begin position="102"/>
        <end position="188"/>
    </location>
</feature>
<dbReference type="Pfam" id="PF20152">
    <property type="entry name" value="DUF6534"/>
    <property type="match status" value="1"/>
</dbReference>
<keyword evidence="5" id="KW-1185">Reference proteome</keyword>
<dbReference type="EMBL" id="KV419455">
    <property type="protein sequence ID" value="KZS87174.1"/>
    <property type="molecule type" value="Genomic_DNA"/>
</dbReference>
<feature type="transmembrane region" description="Helical" evidence="2">
    <location>
        <begin position="94"/>
        <end position="118"/>
    </location>
</feature>
<dbReference type="PANTHER" id="PTHR40465">
    <property type="entry name" value="CHROMOSOME 1, WHOLE GENOME SHOTGUN SEQUENCE"/>
    <property type="match status" value="1"/>
</dbReference>
<evidence type="ECO:0000259" key="3">
    <source>
        <dbReference type="Pfam" id="PF20152"/>
    </source>
</evidence>
<feature type="transmembrane region" description="Helical" evidence="2">
    <location>
        <begin position="130"/>
        <end position="157"/>
    </location>
</feature>
<keyword evidence="2" id="KW-0472">Membrane</keyword>
<keyword evidence="2" id="KW-0812">Transmembrane</keyword>
<organism evidence="4 5">
    <name type="scientific">Sistotremastrum niveocremeum HHB9708</name>
    <dbReference type="NCBI Taxonomy" id="1314777"/>
    <lineage>
        <taxon>Eukaryota</taxon>
        <taxon>Fungi</taxon>
        <taxon>Dikarya</taxon>
        <taxon>Basidiomycota</taxon>
        <taxon>Agaricomycotina</taxon>
        <taxon>Agaricomycetes</taxon>
        <taxon>Sistotremastrales</taxon>
        <taxon>Sistotremastraceae</taxon>
        <taxon>Sertulicium</taxon>
        <taxon>Sertulicium niveocremeum</taxon>
    </lineage>
</organism>
<accession>A0A164MYH2</accession>
<feature type="compositionally biased region" description="Low complexity" evidence="1">
    <location>
        <begin position="241"/>
        <end position="253"/>
    </location>
</feature>
<reference evidence="4 5" key="1">
    <citation type="journal article" date="2016" name="Mol. Biol. Evol.">
        <title>Comparative Genomics of Early-Diverging Mushroom-Forming Fungi Provides Insights into the Origins of Lignocellulose Decay Capabilities.</title>
        <authorList>
            <person name="Nagy L.G."/>
            <person name="Riley R."/>
            <person name="Tritt A."/>
            <person name="Adam C."/>
            <person name="Daum C."/>
            <person name="Floudas D."/>
            <person name="Sun H."/>
            <person name="Yadav J.S."/>
            <person name="Pangilinan J."/>
            <person name="Larsson K.H."/>
            <person name="Matsuura K."/>
            <person name="Barry K."/>
            <person name="Labutti K."/>
            <person name="Kuo R."/>
            <person name="Ohm R.A."/>
            <person name="Bhattacharya S.S."/>
            <person name="Shirouzu T."/>
            <person name="Yoshinaga Y."/>
            <person name="Martin F.M."/>
            <person name="Grigoriev I.V."/>
            <person name="Hibbett D.S."/>
        </authorList>
    </citation>
    <scope>NUCLEOTIDE SEQUENCE [LARGE SCALE GENOMIC DNA]</scope>
    <source>
        <strain evidence="4 5">HHB9708</strain>
    </source>
</reference>
<gene>
    <name evidence="4" type="ORF">SISNIDRAFT_491318</name>
</gene>
<dbReference type="AlphaFoldDB" id="A0A164MYH2"/>
<evidence type="ECO:0000313" key="4">
    <source>
        <dbReference type="EMBL" id="KZS87174.1"/>
    </source>
</evidence>
<feature type="transmembrane region" description="Helical" evidence="2">
    <location>
        <begin position="53"/>
        <end position="74"/>
    </location>
</feature>
<feature type="transmembrane region" description="Helical" evidence="2">
    <location>
        <begin position="163"/>
        <end position="184"/>
    </location>
</feature>
<evidence type="ECO:0000256" key="2">
    <source>
        <dbReference type="SAM" id="Phobius"/>
    </source>
</evidence>
<dbReference type="Proteomes" id="UP000076722">
    <property type="component" value="Unassembled WGS sequence"/>
</dbReference>
<proteinExistence type="predicted"/>
<feature type="region of interest" description="Disordered" evidence="1">
    <location>
        <begin position="235"/>
        <end position="266"/>
    </location>
</feature>
<dbReference type="PANTHER" id="PTHR40465:SF1">
    <property type="entry name" value="DUF6534 DOMAIN-CONTAINING PROTEIN"/>
    <property type="match status" value="1"/>
</dbReference>
<keyword evidence="2" id="KW-1133">Transmembrane helix</keyword>
<evidence type="ECO:0000313" key="5">
    <source>
        <dbReference type="Proteomes" id="UP000076722"/>
    </source>
</evidence>
<sequence>MYHYFIVEFGNDLSLLVGPWTIKVTIPVTCVAESIYHFFFVTRIWILSRKNKFVCGSIVTLELAHIAGDIAFTVKCFQAIYFTQLTSTPGNRHLLTACLSASLAADLCITASMCYYLHRSRTGHKKTDTLLSNLIIYSINTGIVTALGDAAVMATFLALPNNVAFFSIFEVTIELYANAVLTSLNTRTELRSKLADYNSAVISYSHTPIDTPMRRLNLDDLLADSPNSQRFWSPNEKYLDSPGSPGSPGFPSGAITLSQPPESHKVATRSVPMVQYLGHDV</sequence>
<dbReference type="OrthoDB" id="2536347at2759"/>
<evidence type="ECO:0000256" key="1">
    <source>
        <dbReference type="SAM" id="MobiDB-lite"/>
    </source>
</evidence>